<reference evidence="1" key="1">
    <citation type="submission" date="2020-09" db="EMBL/GenBank/DDBJ databases">
        <title>A novel bacterium of genus Paenibacillus, isolated from South China Sea.</title>
        <authorList>
            <person name="Huang H."/>
            <person name="Mo K."/>
            <person name="Hu Y."/>
        </authorList>
    </citation>
    <scope>NUCLEOTIDE SEQUENCE</scope>
    <source>
        <strain evidence="1">IB182493</strain>
    </source>
</reference>
<evidence type="ECO:0000313" key="1">
    <source>
        <dbReference type="EMBL" id="MBD2872137.1"/>
    </source>
</evidence>
<sequence length="92" mass="11002">MKGNFDFKTNLETEIFCLEIALCMSSIYNITEEEAVGRVSEFWSGLDLTREDDMIFHESTEHWAGHIYFEDQFWWKKDVSQLAPRRYPKKKS</sequence>
<keyword evidence="2" id="KW-1185">Reference proteome</keyword>
<dbReference type="AlphaFoldDB" id="A0A927CS19"/>
<name>A0A927CS19_9BACL</name>
<proteinExistence type="predicted"/>
<accession>A0A927CS19</accession>
<comment type="caution">
    <text evidence="1">The sequence shown here is derived from an EMBL/GenBank/DDBJ whole genome shotgun (WGS) entry which is preliminary data.</text>
</comment>
<gene>
    <name evidence="1" type="ORF">IDH41_26500</name>
</gene>
<dbReference type="Proteomes" id="UP000632125">
    <property type="component" value="Unassembled WGS sequence"/>
</dbReference>
<dbReference type="RefSeq" id="WP_190866569.1">
    <property type="nucleotide sequence ID" value="NZ_JACXIY010000042.1"/>
</dbReference>
<evidence type="ECO:0000313" key="2">
    <source>
        <dbReference type="Proteomes" id="UP000632125"/>
    </source>
</evidence>
<dbReference type="EMBL" id="JACXIY010000042">
    <property type="protein sequence ID" value="MBD2872137.1"/>
    <property type="molecule type" value="Genomic_DNA"/>
</dbReference>
<organism evidence="1 2">
    <name type="scientific">Paenibacillus arenilitoris</name>
    <dbReference type="NCBI Taxonomy" id="2772299"/>
    <lineage>
        <taxon>Bacteria</taxon>
        <taxon>Bacillati</taxon>
        <taxon>Bacillota</taxon>
        <taxon>Bacilli</taxon>
        <taxon>Bacillales</taxon>
        <taxon>Paenibacillaceae</taxon>
        <taxon>Paenibacillus</taxon>
    </lineage>
</organism>
<protein>
    <submittedName>
        <fullName evidence="1">Uncharacterized protein</fullName>
    </submittedName>
</protein>